<dbReference type="EMBL" id="FWXZ01000002">
    <property type="protein sequence ID" value="SMC53541.1"/>
    <property type="molecule type" value="Genomic_DNA"/>
</dbReference>
<gene>
    <name evidence="1" type="ORF">SAMN06297397_1296</name>
</gene>
<evidence type="ECO:0000313" key="1">
    <source>
        <dbReference type="EMBL" id="SMC53541.1"/>
    </source>
</evidence>
<proteinExistence type="predicted"/>
<comment type="caution">
    <text evidence="1">The sequence shown here is derived from an EMBL/GenBank/DDBJ whole genome shotgun (WGS) entry which is preliminary data.</text>
</comment>
<organism evidence="1 2">
    <name type="scientific">Aristaeella lactis</name>
    <dbReference type="NCBI Taxonomy" id="3046383"/>
    <lineage>
        <taxon>Bacteria</taxon>
        <taxon>Bacillati</taxon>
        <taxon>Bacillota</taxon>
        <taxon>Clostridia</taxon>
        <taxon>Eubacteriales</taxon>
        <taxon>Aristaeellaceae</taxon>
        <taxon>Aristaeella</taxon>
    </lineage>
</organism>
<keyword evidence="2" id="KW-1185">Reference proteome</keyword>
<dbReference type="Proteomes" id="UP000192328">
    <property type="component" value="Unassembled WGS sequence"/>
</dbReference>
<reference evidence="1" key="1">
    <citation type="submission" date="2017-04" db="EMBL/GenBank/DDBJ databases">
        <authorList>
            <person name="Varghese N."/>
            <person name="Submissions S."/>
        </authorList>
    </citation>
    <scope>NUCLEOTIDE SEQUENCE</scope>
    <source>
        <strain evidence="1">WTE2008</strain>
    </source>
</reference>
<sequence length="379" mass="37921">MKKILCLTLALLMALTMTAFADNGFAGGSGTAEDPWQIADAEQLNLIRENLGGHYILTADIDLAGYENWEPIGAFRSLSDAPEDAEVPHPDYAFTGTFDGAGHTISNLKVTAAAPMGAGLFGCVSGTENGSAFIGNFTLENIDVSGFYLVGGAVGLQFMNCKVSGITLKGENKLSGAQGIGGIVGTGFDLISDCTATADITVTGDDGACAGLIAGGTTMSPIAGCQAAGGSITAEGNAIWGIGSICGAPWGAPEIKNCKVSGTAITVTGEGNRLVGGLLGFGGTYDPSAPAQITGCTVENVSITVSGTTKAVGGLIGGGKEMMEGSDMMSSFEIKDCSVSGTIAGGGENTDTVVGDPACAVSVECRDEMTVSGENADVA</sequence>
<evidence type="ECO:0000313" key="2">
    <source>
        <dbReference type="Proteomes" id="UP000192328"/>
    </source>
</evidence>
<protein>
    <submittedName>
        <fullName evidence="1">The GLUG motif-containing protein</fullName>
    </submittedName>
</protein>
<accession>A0AC61PKE9</accession>
<name>A0AC61PKE9_9FIRM</name>